<sequence length="46" mass="4927">MQIRTEYEFIDTGERLGTNGSAAGSTIEEQAPSGARGPWSCYSTNS</sequence>
<accession>A0AAN4TJ44</accession>
<reference evidence="2 3" key="1">
    <citation type="submission" date="2018-04" db="EMBL/GenBank/DDBJ databases">
        <title>Draft genome sequence of Pseudomonas syringae pv. actinidiae biovar 3 strains isolated from kiwifruit in Kagawa prefecture.</title>
        <authorList>
            <person name="Tabuchi M."/>
            <person name="Saito M."/>
            <person name="Fujiwara S."/>
            <person name="Sasa N."/>
            <person name="Akimitsu K."/>
            <person name="Gomi K."/>
            <person name="Konishi-Sugita S."/>
            <person name="Hamano K."/>
            <person name="Kataoka I."/>
        </authorList>
    </citation>
    <scope>NUCLEOTIDE SEQUENCE [LARGE SCALE GENOMIC DNA]</scope>
    <source>
        <strain evidence="2 3">MAFF212211</strain>
    </source>
</reference>
<gene>
    <name evidence="2" type="ORF">KPSA3_00916</name>
</gene>
<protein>
    <submittedName>
        <fullName evidence="2">Uncharacterized protein</fullName>
    </submittedName>
</protein>
<evidence type="ECO:0000313" key="2">
    <source>
        <dbReference type="EMBL" id="GBH14999.1"/>
    </source>
</evidence>
<dbReference type="Proteomes" id="UP000248291">
    <property type="component" value="Unassembled WGS sequence"/>
</dbReference>
<evidence type="ECO:0000256" key="1">
    <source>
        <dbReference type="SAM" id="MobiDB-lite"/>
    </source>
</evidence>
<proteinExistence type="predicted"/>
<feature type="region of interest" description="Disordered" evidence="1">
    <location>
        <begin position="14"/>
        <end position="46"/>
    </location>
</feature>
<name>A0AAN4TJ44_PSESF</name>
<dbReference type="EMBL" id="BGKA01000029">
    <property type="protein sequence ID" value="GBH14999.1"/>
    <property type="molecule type" value="Genomic_DNA"/>
</dbReference>
<comment type="caution">
    <text evidence="2">The sequence shown here is derived from an EMBL/GenBank/DDBJ whole genome shotgun (WGS) entry which is preliminary data.</text>
</comment>
<feature type="compositionally biased region" description="Polar residues" evidence="1">
    <location>
        <begin position="18"/>
        <end position="28"/>
    </location>
</feature>
<dbReference type="AlphaFoldDB" id="A0AAN4TJ44"/>
<evidence type="ECO:0000313" key="3">
    <source>
        <dbReference type="Proteomes" id="UP000248291"/>
    </source>
</evidence>
<organism evidence="2 3">
    <name type="scientific">Pseudomonas syringae pv. actinidiae</name>
    <dbReference type="NCBI Taxonomy" id="103796"/>
    <lineage>
        <taxon>Bacteria</taxon>
        <taxon>Pseudomonadati</taxon>
        <taxon>Pseudomonadota</taxon>
        <taxon>Gammaproteobacteria</taxon>
        <taxon>Pseudomonadales</taxon>
        <taxon>Pseudomonadaceae</taxon>
        <taxon>Pseudomonas</taxon>
        <taxon>Pseudomonas syringae</taxon>
    </lineage>
</organism>